<gene>
    <name evidence="15" type="ORF">ACFO5X_18065</name>
</gene>
<evidence type="ECO:0000256" key="3">
    <source>
        <dbReference type="ARBA" id="ARBA00022448"/>
    </source>
</evidence>
<keyword evidence="10" id="KW-0408">Iron</keyword>
<comment type="subcellular location">
    <subcellularLocation>
        <location evidence="2">Cell membrane</location>
        <topology evidence="2">Multi-pass membrane protein</topology>
    </subcellularLocation>
</comment>
<dbReference type="Pfam" id="PF01292">
    <property type="entry name" value="Ni_hydr_CYTB"/>
    <property type="match status" value="1"/>
</dbReference>
<dbReference type="InterPro" id="IPR011577">
    <property type="entry name" value="Cyt_b561_bac/Ni-Hgenase"/>
</dbReference>
<comment type="similarity">
    <text evidence="12">Belongs to the cytochrome b561 family.</text>
</comment>
<keyword evidence="3" id="KW-0813">Transport</keyword>
<keyword evidence="8" id="KW-0249">Electron transport</keyword>
<keyword evidence="5" id="KW-0349">Heme</keyword>
<keyword evidence="11 13" id="KW-0472">Membrane</keyword>
<keyword evidence="7" id="KW-0479">Metal-binding</keyword>
<dbReference type="PANTHER" id="PTHR30529">
    <property type="entry name" value="CYTOCHROME B561"/>
    <property type="match status" value="1"/>
</dbReference>
<dbReference type="RefSeq" id="WP_380719504.1">
    <property type="nucleotide sequence ID" value="NZ_JBHSGI010000024.1"/>
</dbReference>
<evidence type="ECO:0000256" key="5">
    <source>
        <dbReference type="ARBA" id="ARBA00022617"/>
    </source>
</evidence>
<feature type="transmembrane region" description="Helical" evidence="13">
    <location>
        <begin position="52"/>
        <end position="75"/>
    </location>
</feature>
<evidence type="ECO:0000256" key="7">
    <source>
        <dbReference type="ARBA" id="ARBA00022723"/>
    </source>
</evidence>
<name>A0ABV9KKL4_9RHOB</name>
<evidence type="ECO:0000256" key="4">
    <source>
        <dbReference type="ARBA" id="ARBA00022475"/>
    </source>
</evidence>
<evidence type="ECO:0000259" key="14">
    <source>
        <dbReference type="Pfam" id="PF01292"/>
    </source>
</evidence>
<reference evidence="16" key="1">
    <citation type="journal article" date="2019" name="Int. J. Syst. Evol. Microbiol.">
        <title>The Global Catalogue of Microorganisms (GCM) 10K type strain sequencing project: providing services to taxonomists for standard genome sequencing and annotation.</title>
        <authorList>
            <consortium name="The Broad Institute Genomics Platform"/>
            <consortium name="The Broad Institute Genome Sequencing Center for Infectious Disease"/>
            <person name="Wu L."/>
            <person name="Ma J."/>
        </authorList>
    </citation>
    <scope>NUCLEOTIDE SEQUENCE [LARGE SCALE GENOMIC DNA]</scope>
    <source>
        <strain evidence="16">CGMCC 4.7283</strain>
    </source>
</reference>
<protein>
    <submittedName>
        <fullName evidence="15">Cytochrome b</fullName>
    </submittedName>
</protein>
<dbReference type="SUPFAM" id="SSF81342">
    <property type="entry name" value="Transmembrane di-heme cytochromes"/>
    <property type="match status" value="1"/>
</dbReference>
<evidence type="ECO:0000256" key="13">
    <source>
        <dbReference type="SAM" id="Phobius"/>
    </source>
</evidence>
<dbReference type="InterPro" id="IPR016174">
    <property type="entry name" value="Di-haem_cyt_TM"/>
</dbReference>
<accession>A0ABV9KKL4</accession>
<dbReference type="EMBL" id="JBHSGI010000024">
    <property type="protein sequence ID" value="MFC4670475.1"/>
    <property type="molecule type" value="Genomic_DNA"/>
</dbReference>
<dbReference type="Proteomes" id="UP001595973">
    <property type="component" value="Unassembled WGS sequence"/>
</dbReference>
<feature type="transmembrane region" description="Helical" evidence="13">
    <location>
        <begin position="12"/>
        <end position="32"/>
    </location>
</feature>
<keyword evidence="9 13" id="KW-1133">Transmembrane helix</keyword>
<dbReference type="InterPro" id="IPR052168">
    <property type="entry name" value="Cytochrome_b561_oxidase"/>
</dbReference>
<organism evidence="15 16">
    <name type="scientific">Seohaeicola nanhaiensis</name>
    <dbReference type="NCBI Taxonomy" id="1387282"/>
    <lineage>
        <taxon>Bacteria</taxon>
        <taxon>Pseudomonadati</taxon>
        <taxon>Pseudomonadota</taxon>
        <taxon>Alphaproteobacteria</taxon>
        <taxon>Rhodobacterales</taxon>
        <taxon>Roseobacteraceae</taxon>
        <taxon>Seohaeicola</taxon>
    </lineage>
</organism>
<keyword evidence="6 13" id="KW-0812">Transmembrane</keyword>
<sequence length="175" mass="18818">MKRPVQTPDGYGPVQIALHWAIAGMVLLQLLLSGPIQVAFDARMDGGAPIHGFLGGALATAHLVVGSSILVLAVWRLALRLTRGAPPASMPAPRVIVLIGKVAHLLLYGFIFLMPVTGLVAWFFQSDLAAGLHGWLRWPFILLVVGHGVGALVEHMVFRNRTLERMLRAGPPEDG</sequence>
<evidence type="ECO:0000313" key="15">
    <source>
        <dbReference type="EMBL" id="MFC4670475.1"/>
    </source>
</evidence>
<evidence type="ECO:0000256" key="11">
    <source>
        <dbReference type="ARBA" id="ARBA00023136"/>
    </source>
</evidence>
<evidence type="ECO:0000256" key="6">
    <source>
        <dbReference type="ARBA" id="ARBA00022692"/>
    </source>
</evidence>
<feature type="transmembrane region" description="Helical" evidence="13">
    <location>
        <begin position="95"/>
        <end position="124"/>
    </location>
</feature>
<keyword evidence="16" id="KW-1185">Reference proteome</keyword>
<evidence type="ECO:0000256" key="8">
    <source>
        <dbReference type="ARBA" id="ARBA00022982"/>
    </source>
</evidence>
<evidence type="ECO:0000256" key="12">
    <source>
        <dbReference type="ARBA" id="ARBA00037975"/>
    </source>
</evidence>
<comment type="cofactor">
    <cofactor evidence="1">
        <name>heme b</name>
        <dbReference type="ChEBI" id="CHEBI:60344"/>
    </cofactor>
</comment>
<proteinExistence type="inferred from homology"/>
<dbReference type="PANTHER" id="PTHR30529:SF1">
    <property type="entry name" value="CYTOCHROME B561 HOMOLOG 2"/>
    <property type="match status" value="1"/>
</dbReference>
<evidence type="ECO:0000256" key="10">
    <source>
        <dbReference type="ARBA" id="ARBA00023004"/>
    </source>
</evidence>
<evidence type="ECO:0000256" key="2">
    <source>
        <dbReference type="ARBA" id="ARBA00004651"/>
    </source>
</evidence>
<evidence type="ECO:0000256" key="1">
    <source>
        <dbReference type="ARBA" id="ARBA00001970"/>
    </source>
</evidence>
<evidence type="ECO:0000256" key="9">
    <source>
        <dbReference type="ARBA" id="ARBA00022989"/>
    </source>
</evidence>
<keyword evidence="4" id="KW-1003">Cell membrane</keyword>
<evidence type="ECO:0000313" key="16">
    <source>
        <dbReference type="Proteomes" id="UP001595973"/>
    </source>
</evidence>
<feature type="domain" description="Cytochrome b561 bacterial/Ni-hydrogenase" evidence="14">
    <location>
        <begin position="11"/>
        <end position="168"/>
    </location>
</feature>
<feature type="transmembrane region" description="Helical" evidence="13">
    <location>
        <begin position="136"/>
        <end position="158"/>
    </location>
</feature>
<comment type="caution">
    <text evidence="15">The sequence shown here is derived from an EMBL/GenBank/DDBJ whole genome shotgun (WGS) entry which is preliminary data.</text>
</comment>